<gene>
    <name evidence="1" type="ORF">Vadar_024133</name>
</gene>
<sequence length="261" mass="29036">MTQWEHGDQKSGSTNPVIPFVGCGIGEGKIEFNESFRLPVTLLRVMHKGGDGDTFQRNFLEFHLCELRRDKMTKGSCWEHPLLIWLMGVVKDTPSINVQMNAKRSFSNTAQPVLFIKICHNFFVLRVCFQLLNTSIFIPLLNLCTIPQTLNSHSTSATLPRSHMESTTRSPSRCSSDTTPTTDCQNPNPLSLTREYFALTRARLNGKEVVAGGLATHFVPSEANIMIHVVTNEMAMQEMGRSAGEGSNVTLHSPSVLDNLD</sequence>
<keyword evidence="2" id="KW-1185">Reference proteome</keyword>
<reference evidence="1 2" key="1">
    <citation type="journal article" date="2021" name="Hortic Res">
        <title>High-quality reference genome and annotation aids understanding of berry development for evergreen blueberry (Vaccinium darrowii).</title>
        <authorList>
            <person name="Yu J."/>
            <person name="Hulse-Kemp A.M."/>
            <person name="Babiker E."/>
            <person name="Staton M."/>
        </authorList>
    </citation>
    <scope>NUCLEOTIDE SEQUENCE [LARGE SCALE GENOMIC DNA]</scope>
    <source>
        <strain evidence="2">cv. NJ 8807/NJ 8810</strain>
        <tissue evidence="1">Young leaf</tissue>
    </source>
</reference>
<comment type="caution">
    <text evidence="1">The sequence shown here is derived from an EMBL/GenBank/DDBJ whole genome shotgun (WGS) entry which is preliminary data.</text>
</comment>
<name>A0ACB7YXU7_9ERIC</name>
<accession>A0ACB7YXU7</accession>
<dbReference type="EMBL" id="CM037153">
    <property type="protein sequence ID" value="KAH7858467.1"/>
    <property type="molecule type" value="Genomic_DNA"/>
</dbReference>
<evidence type="ECO:0000313" key="1">
    <source>
        <dbReference type="EMBL" id="KAH7858467.1"/>
    </source>
</evidence>
<dbReference type="Proteomes" id="UP000828048">
    <property type="component" value="Chromosome 3"/>
</dbReference>
<evidence type="ECO:0000313" key="2">
    <source>
        <dbReference type="Proteomes" id="UP000828048"/>
    </source>
</evidence>
<proteinExistence type="predicted"/>
<organism evidence="1 2">
    <name type="scientific">Vaccinium darrowii</name>
    <dbReference type="NCBI Taxonomy" id="229202"/>
    <lineage>
        <taxon>Eukaryota</taxon>
        <taxon>Viridiplantae</taxon>
        <taxon>Streptophyta</taxon>
        <taxon>Embryophyta</taxon>
        <taxon>Tracheophyta</taxon>
        <taxon>Spermatophyta</taxon>
        <taxon>Magnoliopsida</taxon>
        <taxon>eudicotyledons</taxon>
        <taxon>Gunneridae</taxon>
        <taxon>Pentapetalae</taxon>
        <taxon>asterids</taxon>
        <taxon>Ericales</taxon>
        <taxon>Ericaceae</taxon>
        <taxon>Vaccinioideae</taxon>
        <taxon>Vaccinieae</taxon>
        <taxon>Vaccinium</taxon>
    </lineage>
</organism>
<protein>
    <submittedName>
        <fullName evidence="1">Uncharacterized protein</fullName>
    </submittedName>
</protein>